<dbReference type="GeneID" id="25413714"/>
<dbReference type="InterPro" id="IPR011042">
    <property type="entry name" value="6-blade_b-propeller_TolB-like"/>
</dbReference>
<accession>A0A074XD44</accession>
<protein>
    <recommendedName>
        <fullName evidence="4">Calcium-dependent phosphotriesterase</fullName>
    </recommendedName>
</protein>
<evidence type="ECO:0000313" key="2">
    <source>
        <dbReference type="EMBL" id="KEQ72541.1"/>
    </source>
</evidence>
<evidence type="ECO:0000256" key="1">
    <source>
        <dbReference type="SAM" id="SignalP"/>
    </source>
</evidence>
<evidence type="ECO:0000313" key="3">
    <source>
        <dbReference type="Proteomes" id="UP000027730"/>
    </source>
</evidence>
<keyword evidence="3" id="KW-1185">Reference proteome</keyword>
<dbReference type="EMBL" id="KL584711">
    <property type="protein sequence ID" value="KEQ72541.1"/>
    <property type="molecule type" value="Genomic_DNA"/>
</dbReference>
<reference evidence="2 3" key="1">
    <citation type="journal article" date="2014" name="BMC Genomics">
        <title>Genome sequencing of four Aureobasidium pullulans varieties: biotechnological potential, stress tolerance, and description of new species.</title>
        <authorList>
            <person name="Gostin Ar C."/>
            <person name="Ohm R.A."/>
            <person name="Kogej T."/>
            <person name="Sonjak S."/>
            <person name="Turk M."/>
            <person name="Zajc J."/>
            <person name="Zalar P."/>
            <person name="Grube M."/>
            <person name="Sun H."/>
            <person name="Han J."/>
            <person name="Sharma A."/>
            <person name="Chiniquy J."/>
            <person name="Ngan C.Y."/>
            <person name="Lipzen A."/>
            <person name="Barry K."/>
            <person name="Grigoriev I.V."/>
            <person name="Gunde-Cimerman N."/>
        </authorList>
    </citation>
    <scope>NUCLEOTIDE SEQUENCE [LARGE SCALE GENOMIC DNA]</scope>
    <source>
        <strain evidence="2 3">CBS 147.97</strain>
    </source>
</reference>
<dbReference type="PROSITE" id="PS51257">
    <property type="entry name" value="PROKAR_LIPOPROTEIN"/>
    <property type="match status" value="1"/>
</dbReference>
<dbReference type="AlphaFoldDB" id="A0A074XD44"/>
<keyword evidence="1" id="KW-0732">Signal</keyword>
<evidence type="ECO:0008006" key="4">
    <source>
        <dbReference type="Google" id="ProtNLM"/>
    </source>
</evidence>
<feature type="signal peptide" evidence="1">
    <location>
        <begin position="1"/>
        <end position="21"/>
    </location>
</feature>
<name>A0A074XD44_9PEZI</name>
<gene>
    <name evidence="2" type="ORF">M436DRAFT_64539</name>
</gene>
<sequence length="387" mass="42530">MGLKLNILLLAIAACIPHIYSRLSLLYTLETNNHPSKLSTPRGWMTEKGSYELRYVDKLRNCEDLVVDEKVGYMVLGCDEGRDVWNTVMGVFGKTSPENGALYLYDYSRARPSLETIRLLNTPPDYSFHPLGLSLHLPTNTILAVNHGIHGSTLDQFHFSRLGNSATYIRSFSSPYLRAPNAVFQTSNTEVLVTNDHFFTPRASKWLNKIETYFGLPLGGVTYLNLQTGEATQITRIPFANGIALLNQTTVAVASSSSAKIFFYSLDKSHSPPTLSLAESISTPFWPDNLHTSGDKLFIAGHAQLSGLTKFAESRAKCRADTKAVGCDAVAPSYVAQWTRKGGIEDVYVGTEIYASSGVGIDEKRGVGVVSGLYGKGLLIWSEDKKE</sequence>
<dbReference type="SUPFAM" id="SSF63829">
    <property type="entry name" value="Calcium-dependent phosphotriesterase"/>
    <property type="match status" value="1"/>
</dbReference>
<dbReference type="OrthoDB" id="5307922at2759"/>
<organism evidence="2 3">
    <name type="scientific">Aureobasidium namibiae CBS 147.97</name>
    <dbReference type="NCBI Taxonomy" id="1043004"/>
    <lineage>
        <taxon>Eukaryota</taxon>
        <taxon>Fungi</taxon>
        <taxon>Dikarya</taxon>
        <taxon>Ascomycota</taxon>
        <taxon>Pezizomycotina</taxon>
        <taxon>Dothideomycetes</taxon>
        <taxon>Dothideomycetidae</taxon>
        <taxon>Dothideales</taxon>
        <taxon>Saccotheciaceae</taxon>
        <taxon>Aureobasidium</taxon>
    </lineage>
</organism>
<dbReference type="HOGENOM" id="CLU_035172_1_0_1"/>
<feature type="chain" id="PRO_5001702302" description="Calcium-dependent phosphotriesterase" evidence="1">
    <location>
        <begin position="22"/>
        <end position="387"/>
    </location>
</feature>
<dbReference type="Proteomes" id="UP000027730">
    <property type="component" value="Unassembled WGS sequence"/>
</dbReference>
<dbReference type="InterPro" id="IPR051288">
    <property type="entry name" value="Serum_paraoxonase/arylesterase"/>
</dbReference>
<dbReference type="Gene3D" id="2.120.10.30">
    <property type="entry name" value="TolB, C-terminal domain"/>
    <property type="match status" value="1"/>
</dbReference>
<dbReference type="PANTHER" id="PTHR11799:SF30">
    <property type="entry name" value="SERUM PARAOXONASE_ARYLESTERASE 2"/>
    <property type="match status" value="1"/>
</dbReference>
<proteinExistence type="predicted"/>
<dbReference type="PANTHER" id="PTHR11799">
    <property type="entry name" value="PARAOXONASE"/>
    <property type="match status" value="1"/>
</dbReference>
<dbReference type="RefSeq" id="XP_013426723.1">
    <property type="nucleotide sequence ID" value="XM_013571269.1"/>
</dbReference>